<evidence type="ECO:0000313" key="1">
    <source>
        <dbReference type="EMBL" id="TRX34921.1"/>
    </source>
</evidence>
<name>A0A553DQ59_9FLAO</name>
<dbReference type="OrthoDB" id="1257572at2"/>
<protein>
    <submittedName>
        <fullName evidence="1">Uncharacterized protein</fullName>
    </submittedName>
</protein>
<proteinExistence type="predicted"/>
<organism evidence="1 2">
    <name type="scientific">Flavobacterium restrictum</name>
    <dbReference type="NCBI Taxonomy" id="2594428"/>
    <lineage>
        <taxon>Bacteria</taxon>
        <taxon>Pseudomonadati</taxon>
        <taxon>Bacteroidota</taxon>
        <taxon>Flavobacteriia</taxon>
        <taxon>Flavobacteriales</taxon>
        <taxon>Flavobacteriaceae</taxon>
        <taxon>Flavobacterium</taxon>
    </lineage>
</organism>
<comment type="caution">
    <text evidence="1">The sequence shown here is derived from an EMBL/GenBank/DDBJ whole genome shotgun (WGS) entry which is preliminary data.</text>
</comment>
<dbReference type="RefSeq" id="WP_144257703.1">
    <property type="nucleotide sequence ID" value="NZ_VJZT01000033.1"/>
</dbReference>
<accession>A0A553DQ59</accession>
<evidence type="ECO:0000313" key="2">
    <source>
        <dbReference type="Proteomes" id="UP000316371"/>
    </source>
</evidence>
<gene>
    <name evidence="1" type="ORF">FNW21_15730</name>
</gene>
<dbReference type="AlphaFoldDB" id="A0A553DQ59"/>
<dbReference type="Proteomes" id="UP000316371">
    <property type="component" value="Unassembled WGS sequence"/>
</dbReference>
<reference evidence="1 2" key="1">
    <citation type="submission" date="2019-07" db="EMBL/GenBank/DDBJ databases">
        <title>Novel species of Flavobacterium.</title>
        <authorList>
            <person name="Liu Q."/>
            <person name="Xin Y.-H."/>
        </authorList>
    </citation>
    <scope>NUCLEOTIDE SEQUENCE [LARGE SCALE GENOMIC DNA]</scope>
    <source>
        <strain evidence="1 2">LB1R34</strain>
    </source>
</reference>
<dbReference type="EMBL" id="VJZT01000033">
    <property type="protein sequence ID" value="TRX34921.1"/>
    <property type="molecule type" value="Genomic_DNA"/>
</dbReference>
<keyword evidence="2" id="KW-1185">Reference proteome</keyword>
<sequence>MEKIDNPKKEIHIPKEDDEVFTISQITTNYDTLIKRLKNKGNIDAYDELFYGFKDSNKTERTDSLMAYSKIMAEKFNYEKAYFDYFEAFGEKNDIKIDFSDYSKIDISKLEKNTKKQATDWLKNMVEEKVITIEQFDLIKKQ</sequence>